<reference evidence="3 4" key="1">
    <citation type="submission" date="2020-04" db="EMBL/GenBank/DDBJ databases">
        <title>Antimicrobial susceptibility and clonality of vaginal-derived multi-drug resistant Mobiluncus isolates in China.</title>
        <authorList>
            <person name="Zhang X."/>
        </authorList>
    </citation>
    <scope>NUCLEOTIDE SEQUENCE [LARGE SCALE GENOMIC DNA]</scope>
    <source>
        <strain evidence="3 4">12</strain>
    </source>
</reference>
<comment type="caution">
    <text evidence="3">The sequence shown here is derived from an EMBL/GenBank/DDBJ whole genome shotgun (WGS) entry which is preliminary data.</text>
</comment>
<accession>A0A7Y0UUK1</accession>
<feature type="region of interest" description="Disordered" evidence="1">
    <location>
        <begin position="53"/>
        <end position="79"/>
    </location>
</feature>
<organism evidence="3 4">
    <name type="scientific">Mobiluncus mulieris</name>
    <dbReference type="NCBI Taxonomy" id="2052"/>
    <lineage>
        <taxon>Bacteria</taxon>
        <taxon>Bacillati</taxon>
        <taxon>Actinomycetota</taxon>
        <taxon>Actinomycetes</taxon>
        <taxon>Actinomycetales</taxon>
        <taxon>Actinomycetaceae</taxon>
        <taxon>Mobiluncus</taxon>
    </lineage>
</organism>
<dbReference type="NCBIfam" id="NF038134">
    <property type="entry name" value="choice_anch_M"/>
    <property type="match status" value="1"/>
</dbReference>
<feature type="compositionally biased region" description="Low complexity" evidence="1">
    <location>
        <begin position="316"/>
        <end position="328"/>
    </location>
</feature>
<feature type="compositionally biased region" description="Basic and acidic residues" evidence="1">
    <location>
        <begin position="53"/>
        <end position="65"/>
    </location>
</feature>
<evidence type="ECO:0000256" key="1">
    <source>
        <dbReference type="SAM" id="MobiDB-lite"/>
    </source>
</evidence>
<dbReference type="RefSeq" id="WP_169762994.1">
    <property type="nucleotide sequence ID" value="NZ_JABCUS010000018.1"/>
</dbReference>
<evidence type="ECO:0008006" key="5">
    <source>
        <dbReference type="Google" id="ProtNLM"/>
    </source>
</evidence>
<sequence>MRRLFLLMPVLSAVSLVVASSLGVIPGMAAPLGSNRIYSGVVPQRLTAAHRNHDHDYDHDHDHHDHHNHQVSATEETRLGEDAPQVTITEGHIDLGPRLVDGQWVLAARDDTAKTPVWRRPTDMAFVLGENAVLRVPDNADYKFLGVAPGTPVYVIGQNQVSGVPWLGWNTQAPELSQAGVTGVKLQLVGHEGPGEVQVFLQSGNFGTPQVVWSTAQHQVSEIYIDANTHTHANWVFTQPGVHLLQFKVLGADGSGNQISATALLRFAVGKDTTPAQALAATWKESGSFEMAPRADAKSDSDAAAKATVKAGDKAASTATNGAAGNPAEETKPQGGLTTPRWWLPLVGGMLVVLLPAGVIILVRRRIQEREAVAKRYAEGKHD</sequence>
<protein>
    <recommendedName>
        <fullName evidence="5">ABC transporter-associated repeat protein</fullName>
    </recommendedName>
</protein>
<evidence type="ECO:0000313" key="3">
    <source>
        <dbReference type="EMBL" id="NMX03967.1"/>
    </source>
</evidence>
<keyword evidence="2" id="KW-0812">Transmembrane</keyword>
<dbReference type="NCBIfam" id="TIGR03769">
    <property type="entry name" value="P_ac_wall_RPT"/>
    <property type="match status" value="1"/>
</dbReference>
<name>A0A7Y0UUK1_9ACTO</name>
<proteinExistence type="predicted"/>
<evidence type="ECO:0000313" key="4">
    <source>
        <dbReference type="Proteomes" id="UP000575397"/>
    </source>
</evidence>
<dbReference type="Proteomes" id="UP000575397">
    <property type="component" value="Unassembled WGS sequence"/>
</dbReference>
<dbReference type="EMBL" id="JABCUS010000018">
    <property type="protein sequence ID" value="NMX03967.1"/>
    <property type="molecule type" value="Genomic_DNA"/>
</dbReference>
<keyword evidence="2" id="KW-1133">Transmembrane helix</keyword>
<feature type="transmembrane region" description="Helical" evidence="2">
    <location>
        <begin position="342"/>
        <end position="363"/>
    </location>
</feature>
<keyword evidence="2" id="KW-0472">Membrane</keyword>
<dbReference type="InterPro" id="IPR022435">
    <property type="entry name" value="Surface-anchored_actinobac"/>
</dbReference>
<evidence type="ECO:0000256" key="2">
    <source>
        <dbReference type="SAM" id="Phobius"/>
    </source>
</evidence>
<gene>
    <name evidence="3" type="ORF">HHJ77_08505</name>
</gene>
<feature type="region of interest" description="Disordered" evidence="1">
    <location>
        <begin position="316"/>
        <end position="337"/>
    </location>
</feature>
<dbReference type="AlphaFoldDB" id="A0A7Y0UUK1"/>